<feature type="transmembrane region" description="Helical" evidence="9">
    <location>
        <begin position="276"/>
        <end position="295"/>
    </location>
</feature>
<organism evidence="10 11">
    <name type="scientific">Actinosynnema pretiosum subsp. pretiosum</name>
    <dbReference type="NCBI Taxonomy" id="103721"/>
    <lineage>
        <taxon>Bacteria</taxon>
        <taxon>Bacillati</taxon>
        <taxon>Actinomycetota</taxon>
        <taxon>Actinomycetes</taxon>
        <taxon>Pseudonocardiales</taxon>
        <taxon>Pseudonocardiaceae</taxon>
        <taxon>Actinosynnema</taxon>
    </lineage>
</organism>
<feature type="transmembrane region" description="Helical" evidence="9">
    <location>
        <begin position="435"/>
        <end position="452"/>
    </location>
</feature>
<reference evidence="10" key="1">
    <citation type="submission" date="2021-04" db="EMBL/GenBank/DDBJ databases">
        <title>Genomic sequence of Actinosynnema pretiosum subsp. pretiosum ATCC 31280 (C-14919).</title>
        <authorList>
            <person name="Bai L."/>
            <person name="Wang X."/>
            <person name="Xiao Y."/>
        </authorList>
    </citation>
    <scope>NUCLEOTIDE SEQUENCE</scope>
    <source>
        <strain evidence="10">ATCC 31280</strain>
    </source>
</reference>
<protein>
    <submittedName>
        <fullName evidence="10">Polyprenol phosphomannose-dependent alpha 1,6 mannosyltransferase MptB</fullName>
    </submittedName>
</protein>
<evidence type="ECO:0000256" key="1">
    <source>
        <dbReference type="ARBA" id="ARBA00004141"/>
    </source>
</evidence>
<feature type="transmembrane region" description="Helical" evidence="9">
    <location>
        <begin position="223"/>
        <end position="241"/>
    </location>
</feature>
<keyword evidence="6 9" id="KW-0472">Membrane</keyword>
<evidence type="ECO:0000256" key="5">
    <source>
        <dbReference type="ARBA" id="ARBA00022989"/>
    </source>
</evidence>
<keyword evidence="5 9" id="KW-1133">Transmembrane helix</keyword>
<keyword evidence="4 9" id="KW-0812">Transmembrane</keyword>
<feature type="transmembrane region" description="Helical" evidence="9">
    <location>
        <begin position="67"/>
        <end position="86"/>
    </location>
</feature>
<evidence type="ECO:0000256" key="8">
    <source>
        <dbReference type="SAM" id="MobiDB-lite"/>
    </source>
</evidence>
<dbReference type="Pfam" id="PF26314">
    <property type="entry name" value="MptA_B_family"/>
    <property type="match status" value="1"/>
</dbReference>
<feature type="transmembrane region" description="Helical" evidence="9">
    <location>
        <begin position="506"/>
        <end position="524"/>
    </location>
</feature>
<gene>
    <name evidence="10" type="primary">mptB</name>
    <name evidence="10" type="ORF">KCV87_35080</name>
</gene>
<evidence type="ECO:0000256" key="6">
    <source>
        <dbReference type="ARBA" id="ARBA00023136"/>
    </source>
</evidence>
<feature type="transmembrane region" description="Helical" evidence="9">
    <location>
        <begin position="342"/>
        <end position="370"/>
    </location>
</feature>
<dbReference type="GO" id="GO:0016020">
    <property type="term" value="C:membrane"/>
    <property type="evidence" value="ECO:0007669"/>
    <property type="project" value="UniProtKB-SubCell"/>
</dbReference>
<dbReference type="GO" id="GO:0016757">
    <property type="term" value="F:glycosyltransferase activity"/>
    <property type="evidence" value="ECO:0007669"/>
    <property type="project" value="UniProtKB-KW"/>
</dbReference>
<evidence type="ECO:0000256" key="7">
    <source>
        <dbReference type="ARBA" id="ARBA00043987"/>
    </source>
</evidence>
<feature type="transmembrane region" description="Helical" evidence="9">
    <location>
        <begin position="382"/>
        <end position="402"/>
    </location>
</feature>
<evidence type="ECO:0000256" key="9">
    <source>
        <dbReference type="SAM" id="Phobius"/>
    </source>
</evidence>
<feature type="region of interest" description="Disordered" evidence="8">
    <location>
        <begin position="1"/>
        <end position="54"/>
    </location>
</feature>
<evidence type="ECO:0000256" key="2">
    <source>
        <dbReference type="ARBA" id="ARBA00022676"/>
    </source>
</evidence>
<feature type="transmembrane region" description="Helical" evidence="9">
    <location>
        <begin position="408"/>
        <end position="428"/>
    </location>
</feature>
<keyword evidence="2 10" id="KW-0328">Glycosyltransferase</keyword>
<feature type="transmembrane region" description="Helical" evidence="9">
    <location>
        <begin position="302"/>
        <end position="330"/>
    </location>
</feature>
<feature type="transmembrane region" description="Helical" evidence="9">
    <location>
        <begin position="92"/>
        <end position="115"/>
    </location>
</feature>
<dbReference type="EMBL" id="CP073249">
    <property type="protein sequence ID" value="QUF04464.1"/>
    <property type="molecule type" value="Genomic_DNA"/>
</dbReference>
<name>A0AA45L6H4_9PSEU</name>
<evidence type="ECO:0000313" key="11">
    <source>
        <dbReference type="Proteomes" id="UP000677152"/>
    </source>
</evidence>
<dbReference type="NCBIfam" id="NF038066">
    <property type="entry name" value="MptB"/>
    <property type="match status" value="1"/>
</dbReference>
<evidence type="ECO:0000313" key="10">
    <source>
        <dbReference type="EMBL" id="QUF04464.1"/>
    </source>
</evidence>
<keyword evidence="3" id="KW-0808">Transferase</keyword>
<sequence>MSDPARKNTTAVDGSTGADVPGAGVTGVETPSASVVQATSASSATPAPGSAPARATAWSASPEVPRWLGVVATLLLTGAAWTALLVTDPPPAVAVTALAAGVSGVGLLVLAWSLLGRTARTPDGLPAVAWLRGTLALWAAPLVVAPPLFSGDVHSYLAQGEIAARGMDPYELGPAQALGAGSEIVSRVSDHWQGTPSPYGPLTTAIQQAIATAAPGDPVVGVLLHRAFALLGVLLVVWAVQRLAVLAGVSRRTALWLGALNPLVLWHFVAGVHNDALMVGLMLSGVALALTALTGEVDRWQLVAGIALIGVGAAVKLPAIIALAVVGTALARRFGGGHGRFVLAGAAMVVASVVVFAALSLATGVGFGWLFTLGTSGGVNSWMAPTNWFGFLTGGIGALFGATITQTMIGVGKLIGYAVIAGCFARVLHRQLRGRVEPIAALGLMMAAFVAFGPVIQPWYLLWTVPALAACLPVGRVHRRIAWLVAALSLVIPPLAGNFAGRVGELVGGYAGGALVVAAVFFALRRAGERERAGVAQAG</sequence>
<evidence type="ECO:0000256" key="4">
    <source>
        <dbReference type="ARBA" id="ARBA00022692"/>
    </source>
</evidence>
<feature type="transmembrane region" description="Helical" evidence="9">
    <location>
        <begin position="127"/>
        <end position="149"/>
    </location>
</feature>
<comment type="subcellular location">
    <subcellularLocation>
        <location evidence="1">Membrane</location>
        <topology evidence="1">Multi-pass membrane protein</topology>
    </subcellularLocation>
</comment>
<dbReference type="AlphaFoldDB" id="A0AA45L6H4"/>
<evidence type="ECO:0000256" key="3">
    <source>
        <dbReference type="ARBA" id="ARBA00022679"/>
    </source>
</evidence>
<feature type="transmembrane region" description="Helical" evidence="9">
    <location>
        <begin position="481"/>
        <end position="500"/>
    </location>
</feature>
<accession>A0AA45L6H4</accession>
<comment type="similarity">
    <text evidence="7">Belongs to the MptA/B family.</text>
</comment>
<dbReference type="InterPro" id="IPR049829">
    <property type="entry name" value="MptA/B-like"/>
</dbReference>
<dbReference type="Proteomes" id="UP000677152">
    <property type="component" value="Chromosome"/>
</dbReference>
<proteinExistence type="inferred from homology"/>
<feature type="compositionally biased region" description="Low complexity" evidence="8">
    <location>
        <begin position="30"/>
        <end position="54"/>
    </location>
</feature>